<keyword evidence="5" id="KW-0029">Amino-acid transport</keyword>
<keyword evidence="4 8" id="KW-0812">Transmembrane</keyword>
<evidence type="ECO:0000256" key="9">
    <source>
        <dbReference type="SAM" id="MobiDB-lite"/>
    </source>
</evidence>
<evidence type="ECO:0000313" key="12">
    <source>
        <dbReference type="Proteomes" id="UP000214760"/>
    </source>
</evidence>
<dbReference type="SUPFAM" id="SSF161098">
    <property type="entry name" value="MetI-like"/>
    <property type="match status" value="1"/>
</dbReference>
<reference evidence="11 12" key="1">
    <citation type="submission" date="2016-10" db="EMBL/GenBank/DDBJ databases">
        <authorList>
            <person name="de Groot N.N."/>
        </authorList>
    </citation>
    <scope>NUCLEOTIDE SEQUENCE [LARGE SCALE GENOMIC DNA]</scope>
    <source>
        <strain evidence="11 12">F</strain>
    </source>
</reference>
<dbReference type="PROSITE" id="PS50928">
    <property type="entry name" value="ABC_TM1"/>
    <property type="match status" value="1"/>
</dbReference>
<feature type="region of interest" description="Disordered" evidence="9">
    <location>
        <begin position="298"/>
        <end position="325"/>
    </location>
</feature>
<dbReference type="InterPro" id="IPR010065">
    <property type="entry name" value="AA_ABC_transptr_permease_3TM"/>
</dbReference>
<keyword evidence="3" id="KW-1003">Cell membrane</keyword>
<evidence type="ECO:0000256" key="2">
    <source>
        <dbReference type="ARBA" id="ARBA00022448"/>
    </source>
</evidence>
<feature type="transmembrane region" description="Helical" evidence="8">
    <location>
        <begin position="198"/>
        <end position="220"/>
    </location>
</feature>
<proteinExistence type="inferred from homology"/>
<dbReference type="GO" id="GO:0043190">
    <property type="term" value="C:ATP-binding cassette (ABC) transporter complex"/>
    <property type="evidence" value="ECO:0007669"/>
    <property type="project" value="InterPro"/>
</dbReference>
<dbReference type="AlphaFoldDB" id="A0A1I6IB37"/>
<evidence type="ECO:0000256" key="3">
    <source>
        <dbReference type="ARBA" id="ARBA00022475"/>
    </source>
</evidence>
<evidence type="ECO:0000256" key="7">
    <source>
        <dbReference type="ARBA" id="ARBA00023136"/>
    </source>
</evidence>
<dbReference type="InterPro" id="IPR043429">
    <property type="entry name" value="ArtM/GltK/GlnP/TcyL/YhdX-like"/>
</dbReference>
<evidence type="ECO:0000259" key="10">
    <source>
        <dbReference type="PROSITE" id="PS50928"/>
    </source>
</evidence>
<sequence>MRPFHPSFILTALASILPYIGVTLGTMLGTCFFGGLIGLIVARARIRNRKISNAVAQAYIYIVRCIPSIVLLFIVYYGLPELLLSFGVNINDSSKWFFVITTFSILFSANMAEVFRSSYEAIDPGQREAALAAGMSELQAFRRIVLPQAAVVALPNFCNALVSLMKEGSLSYTIGMIDVMGQGQLMIGINHGSYGLEVYIALALIYWSLTLILEKTFGMLESVLARGKKRNHPETGGKEHGTEHRIYPAGSDGIDEGHTDNTHHHDRDHAPVFADRVLLCHPAAGRRGEREPDYSRLHLLRERNADRSSDPVFLQSSSDHAESRV</sequence>
<feature type="region of interest" description="Disordered" evidence="9">
    <location>
        <begin position="228"/>
        <end position="267"/>
    </location>
</feature>
<evidence type="ECO:0000256" key="8">
    <source>
        <dbReference type="RuleBase" id="RU363032"/>
    </source>
</evidence>
<dbReference type="PANTHER" id="PTHR30614">
    <property type="entry name" value="MEMBRANE COMPONENT OF AMINO ACID ABC TRANSPORTER"/>
    <property type="match status" value="1"/>
</dbReference>
<feature type="compositionally biased region" description="Basic and acidic residues" evidence="9">
    <location>
        <begin position="255"/>
        <end position="267"/>
    </location>
</feature>
<evidence type="ECO:0000256" key="6">
    <source>
        <dbReference type="ARBA" id="ARBA00022989"/>
    </source>
</evidence>
<dbReference type="GO" id="GO:0022857">
    <property type="term" value="F:transmembrane transporter activity"/>
    <property type="evidence" value="ECO:0007669"/>
    <property type="project" value="InterPro"/>
</dbReference>
<keyword evidence="7 8" id="KW-0472">Membrane</keyword>
<feature type="transmembrane region" description="Helical" evidence="8">
    <location>
        <begin position="54"/>
        <end position="76"/>
    </location>
</feature>
<evidence type="ECO:0000256" key="4">
    <source>
        <dbReference type="ARBA" id="ARBA00022692"/>
    </source>
</evidence>
<feature type="compositionally biased region" description="Basic and acidic residues" evidence="9">
    <location>
        <begin position="298"/>
        <end position="309"/>
    </location>
</feature>
<dbReference type="PANTHER" id="PTHR30614:SF0">
    <property type="entry name" value="L-CYSTINE TRANSPORT SYSTEM PERMEASE PROTEIN TCYL"/>
    <property type="match status" value="1"/>
</dbReference>
<evidence type="ECO:0000313" key="11">
    <source>
        <dbReference type="EMBL" id="SFR63957.1"/>
    </source>
</evidence>
<dbReference type="EMBL" id="FOZC01000001">
    <property type="protein sequence ID" value="SFR63957.1"/>
    <property type="molecule type" value="Genomic_DNA"/>
</dbReference>
<comment type="subcellular location">
    <subcellularLocation>
        <location evidence="1 8">Cell membrane</location>
        <topology evidence="1 8">Multi-pass membrane protein</topology>
    </subcellularLocation>
</comment>
<feature type="domain" description="ABC transmembrane type-1" evidence="10">
    <location>
        <begin position="20"/>
        <end position="217"/>
    </location>
</feature>
<dbReference type="NCBIfam" id="TIGR01726">
    <property type="entry name" value="HEQRo_perm_3TM"/>
    <property type="match status" value="1"/>
</dbReference>
<keyword evidence="2 8" id="KW-0813">Transport</keyword>
<protein>
    <submittedName>
        <fullName evidence="11">L-cystine transport system permease protein</fullName>
    </submittedName>
</protein>
<feature type="transmembrane region" description="Helical" evidence="8">
    <location>
        <begin position="16"/>
        <end position="42"/>
    </location>
</feature>
<dbReference type="Gene3D" id="1.10.3720.10">
    <property type="entry name" value="MetI-like"/>
    <property type="match status" value="1"/>
</dbReference>
<dbReference type="GO" id="GO:0006865">
    <property type="term" value="P:amino acid transport"/>
    <property type="evidence" value="ECO:0007669"/>
    <property type="project" value="UniProtKB-KW"/>
</dbReference>
<dbReference type="Proteomes" id="UP000214760">
    <property type="component" value="Unassembled WGS sequence"/>
</dbReference>
<dbReference type="InterPro" id="IPR000515">
    <property type="entry name" value="MetI-like"/>
</dbReference>
<gene>
    <name evidence="11" type="ORF">SAMN02910262_00154</name>
</gene>
<comment type="similarity">
    <text evidence="8">Belongs to the binding-protein-dependent transport system permease family.</text>
</comment>
<evidence type="ECO:0000256" key="5">
    <source>
        <dbReference type="ARBA" id="ARBA00022970"/>
    </source>
</evidence>
<organism evidence="11 12">
    <name type="scientific">[Clostridium] aminophilum</name>
    <dbReference type="NCBI Taxonomy" id="1526"/>
    <lineage>
        <taxon>Bacteria</taxon>
        <taxon>Bacillati</taxon>
        <taxon>Bacillota</taxon>
        <taxon>Clostridia</taxon>
        <taxon>Lachnospirales</taxon>
        <taxon>Lachnospiraceae</taxon>
    </lineage>
</organism>
<keyword evidence="6 8" id="KW-1133">Transmembrane helix</keyword>
<name>A0A1I6IB37_9FIRM</name>
<feature type="compositionally biased region" description="Basic and acidic residues" evidence="9">
    <location>
        <begin position="232"/>
        <end position="246"/>
    </location>
</feature>
<dbReference type="InterPro" id="IPR035906">
    <property type="entry name" value="MetI-like_sf"/>
</dbReference>
<feature type="transmembrane region" description="Helical" evidence="8">
    <location>
        <begin position="96"/>
        <end position="115"/>
    </location>
</feature>
<evidence type="ECO:0000256" key="1">
    <source>
        <dbReference type="ARBA" id="ARBA00004651"/>
    </source>
</evidence>
<dbReference type="CDD" id="cd06261">
    <property type="entry name" value="TM_PBP2"/>
    <property type="match status" value="1"/>
</dbReference>
<accession>A0A1I6IB37</accession>
<dbReference type="Pfam" id="PF00528">
    <property type="entry name" value="BPD_transp_1"/>
    <property type="match status" value="1"/>
</dbReference>